<evidence type="ECO:0000256" key="1">
    <source>
        <dbReference type="SAM" id="MobiDB-lite"/>
    </source>
</evidence>
<dbReference type="SUPFAM" id="SSF50346">
    <property type="entry name" value="PRC-barrel domain"/>
    <property type="match status" value="1"/>
</dbReference>
<evidence type="ECO:0000313" key="2">
    <source>
        <dbReference type="EMBL" id="NNH22159.1"/>
    </source>
</evidence>
<name>A0A849BGF5_9ACTN</name>
<dbReference type="InterPro" id="IPR014747">
    <property type="entry name" value="Bac_photo_RC_H_C"/>
</dbReference>
<proteinExistence type="predicted"/>
<evidence type="ECO:0000313" key="3">
    <source>
        <dbReference type="Proteomes" id="UP000555552"/>
    </source>
</evidence>
<sequence length="157" mass="16640">MPVTEDQAFLVVRAVAVDRHRQVIGPVTGIYYDDHTGAPAWVSVRTPAPPDHGPDDPQAGEPQPVEPAAGEDALRLAPLAGASYSRGHLHLDLTYEQVAAAPPAGDDGHLDAEHEVHLYRHYGLSPAGDTDVDPTTASTARSRADQRPPTLLPPAEA</sequence>
<dbReference type="GO" id="GO:0030077">
    <property type="term" value="C:plasma membrane light-harvesting complex"/>
    <property type="evidence" value="ECO:0007669"/>
    <property type="project" value="InterPro"/>
</dbReference>
<protein>
    <recommendedName>
        <fullName evidence="4">PRC-barrel domain-containing protein</fullName>
    </recommendedName>
</protein>
<accession>A0A849BGF5</accession>
<dbReference type="InterPro" id="IPR011033">
    <property type="entry name" value="PRC_barrel-like_sf"/>
</dbReference>
<dbReference type="EMBL" id="JABEMA010000023">
    <property type="protein sequence ID" value="NNH22159.1"/>
    <property type="molecule type" value="Genomic_DNA"/>
</dbReference>
<reference evidence="2 3" key="1">
    <citation type="submission" date="2020-05" db="EMBL/GenBank/DDBJ databases">
        <title>MicrobeNet Type strains.</title>
        <authorList>
            <person name="Nicholson A.C."/>
        </authorList>
    </citation>
    <scope>NUCLEOTIDE SEQUENCE [LARGE SCALE GENOMIC DNA]</scope>
    <source>
        <strain evidence="2 3">JCM 14547</strain>
    </source>
</reference>
<feature type="region of interest" description="Disordered" evidence="1">
    <location>
        <begin position="121"/>
        <end position="157"/>
    </location>
</feature>
<dbReference type="Proteomes" id="UP000555552">
    <property type="component" value="Unassembled WGS sequence"/>
</dbReference>
<dbReference type="Gene3D" id="3.90.50.10">
    <property type="entry name" value="Photosynthetic Reaction Center, subunit H, domain 2"/>
    <property type="match status" value="1"/>
</dbReference>
<gene>
    <name evidence="2" type="ORF">HLB09_03475</name>
</gene>
<dbReference type="RefSeq" id="WP_171202012.1">
    <property type="nucleotide sequence ID" value="NZ_BAAANP010000015.1"/>
</dbReference>
<dbReference type="AlphaFoldDB" id="A0A849BGF5"/>
<organism evidence="2 3">
    <name type="scientific">Pseudokineococcus marinus</name>
    <dbReference type="NCBI Taxonomy" id="351215"/>
    <lineage>
        <taxon>Bacteria</taxon>
        <taxon>Bacillati</taxon>
        <taxon>Actinomycetota</taxon>
        <taxon>Actinomycetes</taxon>
        <taxon>Kineosporiales</taxon>
        <taxon>Kineosporiaceae</taxon>
        <taxon>Pseudokineococcus</taxon>
    </lineage>
</organism>
<comment type="caution">
    <text evidence="2">The sequence shown here is derived from an EMBL/GenBank/DDBJ whole genome shotgun (WGS) entry which is preliminary data.</text>
</comment>
<dbReference type="GO" id="GO:0019684">
    <property type="term" value="P:photosynthesis, light reaction"/>
    <property type="evidence" value="ECO:0007669"/>
    <property type="project" value="InterPro"/>
</dbReference>
<keyword evidence="3" id="KW-1185">Reference proteome</keyword>
<evidence type="ECO:0008006" key="4">
    <source>
        <dbReference type="Google" id="ProtNLM"/>
    </source>
</evidence>
<feature type="region of interest" description="Disordered" evidence="1">
    <location>
        <begin position="42"/>
        <end position="76"/>
    </location>
</feature>